<dbReference type="Gene3D" id="3.90.470.20">
    <property type="entry name" value="4'-phosphopantetheinyl transferase domain"/>
    <property type="match status" value="1"/>
</dbReference>
<evidence type="ECO:0000256" key="1">
    <source>
        <dbReference type="ARBA" id="ARBA00010990"/>
    </source>
</evidence>
<dbReference type="GO" id="GO:0000287">
    <property type="term" value="F:magnesium ion binding"/>
    <property type="evidence" value="ECO:0007669"/>
    <property type="project" value="InterPro"/>
</dbReference>
<dbReference type="InterPro" id="IPR008278">
    <property type="entry name" value="4-PPantetheinyl_Trfase_dom"/>
</dbReference>
<sequence length="190" mass="21457">MPNDFDLFIRRDFDPAAERHAGFSNSLLCRAVAAYGIPRERAEALSLLRTEKGKPFFKDSDIYFNISHSRNIWACLVGRSCCGLDIQYIRPCGYKKIAGRFFSETEQQYVSEKGIDGFFDIWVRREAYGKFTGQGFFGECPELVSGGEPVSMLNDGIWMVPVDLREIGEDIKCAVCTGGPVSVLNIREDW</sequence>
<dbReference type="PANTHER" id="PTHR12215:SF10">
    <property type="entry name" value="L-AMINOADIPATE-SEMIALDEHYDE DEHYDROGENASE-PHOSPHOPANTETHEINYL TRANSFERASE"/>
    <property type="match status" value="1"/>
</dbReference>
<comment type="caution">
    <text evidence="4">The sequence shown here is derived from an EMBL/GenBank/DDBJ whole genome shotgun (WGS) entry which is preliminary data.</text>
</comment>
<proteinExistence type="inferred from homology"/>
<dbReference type="Proteomes" id="UP000824091">
    <property type="component" value="Unassembled WGS sequence"/>
</dbReference>
<evidence type="ECO:0000313" key="4">
    <source>
        <dbReference type="EMBL" id="HIU27988.1"/>
    </source>
</evidence>
<keyword evidence="2 4" id="KW-0808">Transferase</keyword>
<dbReference type="GO" id="GO:0008897">
    <property type="term" value="F:holo-[acyl-carrier-protein] synthase activity"/>
    <property type="evidence" value="ECO:0007669"/>
    <property type="project" value="InterPro"/>
</dbReference>
<dbReference type="GO" id="GO:0005829">
    <property type="term" value="C:cytosol"/>
    <property type="evidence" value="ECO:0007669"/>
    <property type="project" value="TreeGrafter"/>
</dbReference>
<dbReference type="InterPro" id="IPR037143">
    <property type="entry name" value="4-PPantetheinyl_Trfase_dom_sf"/>
</dbReference>
<dbReference type="GO" id="GO:0019878">
    <property type="term" value="P:lysine biosynthetic process via aminoadipic acid"/>
    <property type="evidence" value="ECO:0007669"/>
    <property type="project" value="TreeGrafter"/>
</dbReference>
<dbReference type="PANTHER" id="PTHR12215">
    <property type="entry name" value="PHOSPHOPANTETHEINE TRANSFERASE"/>
    <property type="match status" value="1"/>
</dbReference>
<evidence type="ECO:0000313" key="5">
    <source>
        <dbReference type="Proteomes" id="UP000824091"/>
    </source>
</evidence>
<dbReference type="SUPFAM" id="SSF56214">
    <property type="entry name" value="4'-phosphopantetheinyl transferase"/>
    <property type="match status" value="2"/>
</dbReference>
<dbReference type="InterPro" id="IPR050559">
    <property type="entry name" value="P-Pant_transferase_sf"/>
</dbReference>
<dbReference type="AlphaFoldDB" id="A0A9D1I4A7"/>
<comment type="similarity">
    <text evidence="1">Belongs to the P-Pant transferase superfamily. Gsp/Sfp/HetI/AcpT family.</text>
</comment>
<accession>A0A9D1I4A7</accession>
<reference evidence="4" key="1">
    <citation type="submission" date="2020-10" db="EMBL/GenBank/DDBJ databases">
        <authorList>
            <person name="Gilroy R."/>
        </authorList>
    </citation>
    <scope>NUCLEOTIDE SEQUENCE</scope>
    <source>
        <strain evidence="4">11300</strain>
    </source>
</reference>
<organism evidence="4 5">
    <name type="scientific">Candidatus Fimisoma avicola</name>
    <dbReference type="NCBI Taxonomy" id="2840826"/>
    <lineage>
        <taxon>Bacteria</taxon>
        <taxon>Bacillati</taxon>
        <taxon>Bacillota</taxon>
        <taxon>Clostridia</taxon>
        <taxon>Eubacteriales</taxon>
        <taxon>Candidatus Fimisoma</taxon>
    </lineage>
</organism>
<dbReference type="Pfam" id="PF01648">
    <property type="entry name" value="ACPS"/>
    <property type="match status" value="1"/>
</dbReference>
<name>A0A9D1I4A7_9FIRM</name>
<reference evidence="4" key="2">
    <citation type="journal article" date="2021" name="PeerJ">
        <title>Extensive microbial diversity within the chicken gut microbiome revealed by metagenomics and culture.</title>
        <authorList>
            <person name="Gilroy R."/>
            <person name="Ravi A."/>
            <person name="Getino M."/>
            <person name="Pursley I."/>
            <person name="Horton D.L."/>
            <person name="Alikhan N.F."/>
            <person name="Baker D."/>
            <person name="Gharbi K."/>
            <person name="Hall N."/>
            <person name="Watson M."/>
            <person name="Adriaenssens E.M."/>
            <person name="Foster-Nyarko E."/>
            <person name="Jarju S."/>
            <person name="Secka A."/>
            <person name="Antonio M."/>
            <person name="Oren A."/>
            <person name="Chaudhuri R.R."/>
            <person name="La Ragione R."/>
            <person name="Hildebrand F."/>
            <person name="Pallen M.J."/>
        </authorList>
    </citation>
    <scope>NUCLEOTIDE SEQUENCE</scope>
    <source>
        <strain evidence="4">11300</strain>
    </source>
</reference>
<evidence type="ECO:0000259" key="3">
    <source>
        <dbReference type="Pfam" id="PF01648"/>
    </source>
</evidence>
<feature type="domain" description="4'-phosphopantetheinyl transferase" evidence="3">
    <location>
        <begin position="82"/>
        <end position="137"/>
    </location>
</feature>
<dbReference type="EMBL" id="DVMO01000092">
    <property type="protein sequence ID" value="HIU27988.1"/>
    <property type="molecule type" value="Genomic_DNA"/>
</dbReference>
<gene>
    <name evidence="4" type="ORF">IAD16_06395</name>
</gene>
<protein>
    <submittedName>
        <fullName evidence="4">4'-phosphopantetheinyl transferase superfamily protein</fullName>
    </submittedName>
</protein>
<evidence type="ECO:0000256" key="2">
    <source>
        <dbReference type="ARBA" id="ARBA00022679"/>
    </source>
</evidence>